<keyword evidence="1" id="KW-1133">Transmembrane helix</keyword>
<evidence type="ECO:0000256" key="1">
    <source>
        <dbReference type="SAM" id="Phobius"/>
    </source>
</evidence>
<feature type="transmembrane region" description="Helical" evidence="1">
    <location>
        <begin position="12"/>
        <end position="31"/>
    </location>
</feature>
<feature type="transmembrane region" description="Helical" evidence="1">
    <location>
        <begin position="37"/>
        <end position="56"/>
    </location>
</feature>
<proteinExistence type="predicted"/>
<keyword evidence="1" id="KW-0812">Transmembrane</keyword>
<dbReference type="AlphaFoldDB" id="U2PZF8"/>
<gene>
    <name evidence="2" type="ORF">CINTURNW_3703</name>
</gene>
<protein>
    <submittedName>
        <fullName evidence="2">Uncharacterized protein</fullName>
    </submittedName>
</protein>
<evidence type="ECO:0000313" key="3">
    <source>
        <dbReference type="Proteomes" id="UP000016721"/>
    </source>
</evidence>
<name>U2PZF8_9CLOT</name>
<dbReference type="EMBL" id="APJA01000022">
    <property type="protein sequence ID" value="ERK29164.1"/>
    <property type="molecule type" value="Genomic_DNA"/>
</dbReference>
<keyword evidence="3" id="KW-1185">Reference proteome</keyword>
<dbReference type="RefSeq" id="WP_021803637.1">
    <property type="nucleotide sequence ID" value="NZ_KI273145.1"/>
</dbReference>
<organism evidence="2 3">
    <name type="scientific">Clostridium intestinale URNW</name>
    <dbReference type="NCBI Taxonomy" id="1294142"/>
    <lineage>
        <taxon>Bacteria</taxon>
        <taxon>Bacillati</taxon>
        <taxon>Bacillota</taxon>
        <taxon>Clostridia</taxon>
        <taxon>Eubacteriales</taxon>
        <taxon>Clostridiaceae</taxon>
        <taxon>Clostridium</taxon>
    </lineage>
</organism>
<reference evidence="2 3" key="1">
    <citation type="journal article" date="2013" name="Genome Announc.">
        <title>Draft Genome Sequence of the Hydrogen- and Ethanol-Producing Bacterium Clostridium intestinale Strain URNW.</title>
        <authorList>
            <person name="Lal S."/>
            <person name="Ramachandran U."/>
            <person name="Zhang X."/>
            <person name="Sparling R."/>
            <person name="Levin D.B."/>
        </authorList>
    </citation>
    <scope>NUCLEOTIDE SEQUENCE [LARGE SCALE GENOMIC DNA]</scope>
    <source>
        <strain evidence="2 3">URNW</strain>
    </source>
</reference>
<keyword evidence="1" id="KW-0472">Membrane</keyword>
<comment type="caution">
    <text evidence="2">The sequence shown here is derived from an EMBL/GenBank/DDBJ whole genome shotgun (WGS) entry which is preliminary data.</text>
</comment>
<dbReference type="PATRIC" id="fig|1294142.3.peg.3868"/>
<dbReference type="Proteomes" id="UP000016721">
    <property type="component" value="Unassembled WGS sequence"/>
</dbReference>
<accession>U2PZF8</accession>
<evidence type="ECO:0000313" key="2">
    <source>
        <dbReference type="EMBL" id="ERK29164.1"/>
    </source>
</evidence>
<dbReference type="STRING" id="1294142.CINTURNW_3703"/>
<dbReference type="HOGENOM" id="CLU_1783500_0_0_9"/>
<sequence>MKKNNEYFFISNKVKILGIIIIIAQVIITFVNTNVSWRIVGCIIIMLLIFIEIDFFHTRLIVYEDKIIIKSFLENTCLFWREIKKIELSKKLNGKLEYIYVIGIEKTIIITSFYHNHKYLVKLVVNHCKHNKLTYIKEEVLKFIE</sequence>